<dbReference type="STRING" id="1381753.V2WZG2"/>
<dbReference type="AlphaFoldDB" id="V2WZG2"/>
<accession>V2WZG2</accession>
<keyword evidence="4" id="KW-1185">Reference proteome</keyword>
<evidence type="ECO:0008006" key="5">
    <source>
        <dbReference type="Google" id="ProtNLM"/>
    </source>
</evidence>
<keyword evidence="1" id="KW-1133">Transmembrane helix</keyword>
<feature type="transmembrane region" description="Helical" evidence="1">
    <location>
        <begin position="149"/>
        <end position="172"/>
    </location>
</feature>
<proteinExistence type="predicted"/>
<reference evidence="3 4" key="1">
    <citation type="journal article" date="2014" name="BMC Genomics">
        <title>Genome and secretome analysis of the hemibiotrophic fungal pathogen, Moniliophthora roreri, which causes frosty pod rot disease of cacao: mechanisms of the biotrophic and necrotrophic phases.</title>
        <authorList>
            <person name="Meinhardt L.W."/>
            <person name="Costa G.G.L."/>
            <person name="Thomazella D.P.T."/>
            <person name="Teixeira P.J.P.L."/>
            <person name="Carazzolle M.F."/>
            <person name="Schuster S.C."/>
            <person name="Carlson J.E."/>
            <person name="Guiltinan M.J."/>
            <person name="Mieczkowski P."/>
            <person name="Farmer A."/>
            <person name="Ramaraj T."/>
            <person name="Crozier J."/>
            <person name="Davis R.E."/>
            <person name="Shao J."/>
            <person name="Melnick R.L."/>
            <person name="Pereira G.A.G."/>
            <person name="Bailey B.A."/>
        </authorList>
    </citation>
    <scope>NUCLEOTIDE SEQUENCE [LARGE SCALE GENOMIC DNA]</scope>
    <source>
        <strain evidence="3 4">MCA 2997</strain>
    </source>
</reference>
<feature type="signal peptide" evidence="2">
    <location>
        <begin position="1"/>
        <end position="26"/>
    </location>
</feature>
<dbReference type="GO" id="GO:0005783">
    <property type="term" value="C:endoplasmic reticulum"/>
    <property type="evidence" value="ECO:0007669"/>
    <property type="project" value="TreeGrafter"/>
</dbReference>
<evidence type="ECO:0000313" key="4">
    <source>
        <dbReference type="Proteomes" id="UP000017559"/>
    </source>
</evidence>
<evidence type="ECO:0000256" key="2">
    <source>
        <dbReference type="SAM" id="SignalP"/>
    </source>
</evidence>
<dbReference type="GO" id="GO:0055088">
    <property type="term" value="P:lipid homeostasis"/>
    <property type="evidence" value="ECO:0007669"/>
    <property type="project" value="TreeGrafter"/>
</dbReference>
<dbReference type="Proteomes" id="UP000017559">
    <property type="component" value="Unassembled WGS sequence"/>
</dbReference>
<dbReference type="InterPro" id="IPR050846">
    <property type="entry name" value="TLCD"/>
</dbReference>
<evidence type="ECO:0000256" key="1">
    <source>
        <dbReference type="SAM" id="Phobius"/>
    </source>
</evidence>
<dbReference type="HOGENOM" id="CLU_050079_0_0_1"/>
<feature type="transmembrane region" description="Helical" evidence="1">
    <location>
        <begin position="184"/>
        <end position="205"/>
    </location>
</feature>
<sequence>MPSMSLFFASFTFLLVAHHLLTPVYPSPKQNSWIITTAASLLMTLFALPFLYDFILSGPIAVRPLPMLALAANRFFQAYLLADLAAGVLHYRDQVNLLTGWVHHIVYVGIVEYAVRMGWGNVFCLCAFMELPTFILGLSILAPRTRSNILFAATFFLTRIVFHIVLGIRYSLQPTREAVTGGSFAVAYILGAVFPLHVNWFYGCLKGFVRRARKARELALKEGRGVKKPRIIVSRPALRRRLRSLDERRQAALAQLYLLRGGSMQRIGEYRQRVGEYRQRMRDYRRAVVGRLNDRPTREALFEWVGLGSGETRTRTPATAY</sequence>
<protein>
    <recommendedName>
        <fullName evidence="5">TLC domain-containing protein</fullName>
    </recommendedName>
</protein>
<dbReference type="EMBL" id="AWSO01000858">
    <property type="protein sequence ID" value="ESK86967.1"/>
    <property type="molecule type" value="Genomic_DNA"/>
</dbReference>
<keyword evidence="1" id="KW-0812">Transmembrane</keyword>
<keyword evidence="1" id="KW-0472">Membrane</keyword>
<feature type="transmembrane region" description="Helical" evidence="1">
    <location>
        <begin position="36"/>
        <end position="56"/>
    </location>
</feature>
<keyword evidence="2" id="KW-0732">Signal</keyword>
<dbReference type="OrthoDB" id="341353at2759"/>
<feature type="chain" id="PRO_5004713284" description="TLC domain-containing protein" evidence="2">
    <location>
        <begin position="27"/>
        <end position="321"/>
    </location>
</feature>
<dbReference type="KEGG" id="mrr:Moror_3364"/>
<name>V2WZG2_MONRO</name>
<evidence type="ECO:0000313" key="3">
    <source>
        <dbReference type="EMBL" id="ESK86967.1"/>
    </source>
</evidence>
<gene>
    <name evidence="3" type="ORF">Moror_3364</name>
</gene>
<organism evidence="3 4">
    <name type="scientific">Moniliophthora roreri (strain MCA 2997)</name>
    <name type="common">Cocoa frosty pod rot fungus</name>
    <name type="synonym">Crinipellis roreri</name>
    <dbReference type="NCBI Taxonomy" id="1381753"/>
    <lineage>
        <taxon>Eukaryota</taxon>
        <taxon>Fungi</taxon>
        <taxon>Dikarya</taxon>
        <taxon>Basidiomycota</taxon>
        <taxon>Agaricomycotina</taxon>
        <taxon>Agaricomycetes</taxon>
        <taxon>Agaricomycetidae</taxon>
        <taxon>Agaricales</taxon>
        <taxon>Marasmiineae</taxon>
        <taxon>Marasmiaceae</taxon>
        <taxon>Moniliophthora</taxon>
    </lineage>
</organism>
<dbReference type="PANTHER" id="PTHR13439:SF72">
    <property type="entry name" value="TLC DOMAIN-CONTAINING PROTEIN"/>
    <property type="match status" value="1"/>
</dbReference>
<dbReference type="PANTHER" id="PTHR13439">
    <property type="entry name" value="CT120 PROTEIN"/>
    <property type="match status" value="1"/>
</dbReference>
<feature type="transmembrane region" description="Helical" evidence="1">
    <location>
        <begin position="119"/>
        <end position="142"/>
    </location>
</feature>
<comment type="caution">
    <text evidence="3">The sequence shown here is derived from an EMBL/GenBank/DDBJ whole genome shotgun (WGS) entry which is preliminary data.</text>
</comment>